<organism evidence="1 2">
    <name type="scientific">Phascolomyces articulosus</name>
    <dbReference type="NCBI Taxonomy" id="60185"/>
    <lineage>
        <taxon>Eukaryota</taxon>
        <taxon>Fungi</taxon>
        <taxon>Fungi incertae sedis</taxon>
        <taxon>Mucoromycota</taxon>
        <taxon>Mucoromycotina</taxon>
        <taxon>Mucoromycetes</taxon>
        <taxon>Mucorales</taxon>
        <taxon>Lichtheimiaceae</taxon>
        <taxon>Phascolomyces</taxon>
    </lineage>
</organism>
<protein>
    <submittedName>
        <fullName evidence="1">Uncharacterized protein</fullName>
    </submittedName>
</protein>
<proteinExistence type="predicted"/>
<evidence type="ECO:0000313" key="1">
    <source>
        <dbReference type="EMBL" id="KAI9251383.1"/>
    </source>
</evidence>
<reference evidence="1" key="2">
    <citation type="submission" date="2023-02" db="EMBL/GenBank/DDBJ databases">
        <authorList>
            <consortium name="DOE Joint Genome Institute"/>
            <person name="Mondo S.J."/>
            <person name="Chang Y."/>
            <person name="Wang Y."/>
            <person name="Ahrendt S."/>
            <person name="Andreopoulos W."/>
            <person name="Barry K."/>
            <person name="Beard J."/>
            <person name="Benny G.L."/>
            <person name="Blankenship S."/>
            <person name="Bonito G."/>
            <person name="Cuomo C."/>
            <person name="Desiro A."/>
            <person name="Gervers K.A."/>
            <person name="Hundley H."/>
            <person name="Kuo A."/>
            <person name="LaButti K."/>
            <person name="Lang B.F."/>
            <person name="Lipzen A."/>
            <person name="O'Donnell K."/>
            <person name="Pangilinan J."/>
            <person name="Reynolds N."/>
            <person name="Sandor L."/>
            <person name="Smith M.W."/>
            <person name="Tsang A."/>
            <person name="Grigoriev I.V."/>
            <person name="Stajich J.E."/>
            <person name="Spatafora J.W."/>
        </authorList>
    </citation>
    <scope>NUCLEOTIDE SEQUENCE</scope>
    <source>
        <strain evidence="1">RSA 2281</strain>
    </source>
</reference>
<accession>A0AAD5K1A6</accession>
<dbReference type="AlphaFoldDB" id="A0AAD5K1A6"/>
<dbReference type="SUPFAM" id="SSF48452">
    <property type="entry name" value="TPR-like"/>
    <property type="match status" value="1"/>
</dbReference>
<name>A0AAD5K1A6_9FUNG</name>
<gene>
    <name evidence="1" type="ORF">BDA99DRAFT_563663</name>
</gene>
<reference evidence="1" key="1">
    <citation type="journal article" date="2022" name="IScience">
        <title>Evolution of zygomycete secretomes and the origins of terrestrial fungal ecologies.</title>
        <authorList>
            <person name="Chang Y."/>
            <person name="Wang Y."/>
            <person name="Mondo S."/>
            <person name="Ahrendt S."/>
            <person name="Andreopoulos W."/>
            <person name="Barry K."/>
            <person name="Beard J."/>
            <person name="Benny G.L."/>
            <person name="Blankenship S."/>
            <person name="Bonito G."/>
            <person name="Cuomo C."/>
            <person name="Desiro A."/>
            <person name="Gervers K.A."/>
            <person name="Hundley H."/>
            <person name="Kuo A."/>
            <person name="LaButti K."/>
            <person name="Lang B.F."/>
            <person name="Lipzen A."/>
            <person name="O'Donnell K."/>
            <person name="Pangilinan J."/>
            <person name="Reynolds N."/>
            <person name="Sandor L."/>
            <person name="Smith M.E."/>
            <person name="Tsang A."/>
            <person name="Grigoriev I.V."/>
            <person name="Stajich J.E."/>
            <person name="Spatafora J.W."/>
        </authorList>
    </citation>
    <scope>NUCLEOTIDE SEQUENCE</scope>
    <source>
        <strain evidence="1">RSA 2281</strain>
    </source>
</reference>
<sequence length="139" mass="15882">MASMDLKCARNQDSILSYPITNDFDNVPTVDRGYDALYDTNFSEAHNITSKATDRIANQYLKILNLRAITLGMMAHFTKAEKDAVLMTLLAPSEPIGYVCMGQLHNLRGKQLQAILVYRKGFQHMEKNEDRELLVKQWD</sequence>
<dbReference type="Proteomes" id="UP001209540">
    <property type="component" value="Unassembled WGS sequence"/>
</dbReference>
<dbReference type="InterPro" id="IPR011990">
    <property type="entry name" value="TPR-like_helical_dom_sf"/>
</dbReference>
<dbReference type="EMBL" id="JAIXMP010000030">
    <property type="protein sequence ID" value="KAI9251383.1"/>
    <property type="molecule type" value="Genomic_DNA"/>
</dbReference>
<dbReference type="Gene3D" id="1.25.40.10">
    <property type="entry name" value="Tetratricopeptide repeat domain"/>
    <property type="match status" value="1"/>
</dbReference>
<keyword evidence="2" id="KW-1185">Reference proteome</keyword>
<comment type="caution">
    <text evidence="1">The sequence shown here is derived from an EMBL/GenBank/DDBJ whole genome shotgun (WGS) entry which is preliminary data.</text>
</comment>
<evidence type="ECO:0000313" key="2">
    <source>
        <dbReference type="Proteomes" id="UP001209540"/>
    </source>
</evidence>